<dbReference type="GeneID" id="81363952"/>
<evidence type="ECO:0000256" key="3">
    <source>
        <dbReference type="ARBA" id="ARBA00023015"/>
    </source>
</evidence>
<dbReference type="GO" id="GO:0003677">
    <property type="term" value="F:DNA binding"/>
    <property type="evidence" value="ECO:0007669"/>
    <property type="project" value="InterPro"/>
</dbReference>
<dbReference type="RefSeq" id="XP_056493554.1">
    <property type="nucleotide sequence ID" value="XM_056624972.1"/>
</dbReference>
<keyword evidence="9" id="KW-1185">Reference proteome</keyword>
<dbReference type="PANTHER" id="PTHR47660:SF2">
    <property type="entry name" value="TRANSCRIPTION FACTOR WITH C2H2 AND ZN(2)-CYS(6) DNA BINDING DOMAIN (EUROFUNG)"/>
    <property type="match status" value="1"/>
</dbReference>
<dbReference type="PANTHER" id="PTHR47660">
    <property type="entry name" value="TRANSCRIPTION FACTOR WITH C2H2 AND ZN(2)-CYS(6) DNA BINDING DOMAIN (EUROFUNG)-RELATED-RELATED"/>
    <property type="match status" value="1"/>
</dbReference>
<evidence type="ECO:0000256" key="5">
    <source>
        <dbReference type="ARBA" id="ARBA00023242"/>
    </source>
</evidence>
<accession>A0A9W9WAB5</accession>
<keyword evidence="5" id="KW-0539">Nucleus</keyword>
<evidence type="ECO:0000259" key="7">
    <source>
        <dbReference type="Pfam" id="PF04082"/>
    </source>
</evidence>
<dbReference type="CDD" id="cd12148">
    <property type="entry name" value="fungal_TF_MHR"/>
    <property type="match status" value="1"/>
</dbReference>
<feature type="compositionally biased region" description="Basic and acidic residues" evidence="6">
    <location>
        <begin position="32"/>
        <end position="42"/>
    </location>
</feature>
<dbReference type="GO" id="GO:0006351">
    <property type="term" value="P:DNA-templated transcription"/>
    <property type="evidence" value="ECO:0007669"/>
    <property type="project" value="InterPro"/>
</dbReference>
<evidence type="ECO:0000256" key="6">
    <source>
        <dbReference type="SAM" id="MobiDB-lite"/>
    </source>
</evidence>
<protein>
    <recommendedName>
        <fullName evidence="7">Xylanolytic transcriptional activator regulatory domain-containing protein</fullName>
    </recommendedName>
</protein>
<keyword evidence="4" id="KW-0804">Transcription</keyword>
<name>A0A9W9WAB5_9EURO</name>
<gene>
    <name evidence="8" type="ORF">N7509_000325</name>
</gene>
<dbReference type="GO" id="GO:0008270">
    <property type="term" value="F:zinc ion binding"/>
    <property type="evidence" value="ECO:0007669"/>
    <property type="project" value="InterPro"/>
</dbReference>
<evidence type="ECO:0000256" key="4">
    <source>
        <dbReference type="ARBA" id="ARBA00023163"/>
    </source>
</evidence>
<evidence type="ECO:0000256" key="1">
    <source>
        <dbReference type="ARBA" id="ARBA00022723"/>
    </source>
</evidence>
<dbReference type="OrthoDB" id="40579at2759"/>
<evidence type="ECO:0000313" key="9">
    <source>
        <dbReference type="Proteomes" id="UP001147747"/>
    </source>
</evidence>
<dbReference type="Proteomes" id="UP001147747">
    <property type="component" value="Unassembled WGS sequence"/>
</dbReference>
<sequence length="720" mass="80446">MSQEKYPCEIPDNVPVRGPAVSDDAQSQRCPTDSKERGDAPPDHPQSACSDEAAAIDDIPRSVHQGGDPAPLPEPMLFDTPDADTLWTTASFFDMGDRNTDQTSAGDLTDWQDMDFSFLDEVTAANETNIWGPEPPDHKCASVMPVSSQAYSASSVARTWVPLPTENGSMERGNLTFAGDIHELPAKRGAEHVSLQLIAPAARDRILNMVFAAYPERIAPIIEDFPSAEILSRLVYRYVSQRKVECTDFVHLPTFEWKSRRPELLAAMIALGSIDGPMATVRKFGYALQATVRRATIQRYEEDHAKMRDMDLAQAYLIQQYIAFFSGISRKIGLAESCSMITSTIISQARMLLHGSEKTVEAALATDSIEQLDPIWRRWSQQECIRRIIYYSYTLDSQVSITRKLNPILPYTDMDTSLPCPDPLWRADTPAAWKHELIARTTPQPTSLLDLLRSPRLLRTHGHCLDSPFVHMVYVSGLWSIVQEYRRLSSVASISSSWNSLVLMSRHDELTAILERFRKDSIEVRRKAPEVDLLYNLVSMHLYVSFRELQPVVSHGKDQSCPQADKTARAYALDWKQDAGSRFAVWFAGQVVRAARAFHQETLCDVYTIGLLQATVVLWVYGNLSDTPMSAGPLVMSPIMELDETDPVGLENYLCDGQGQAGLNVPSRGFVLLSDSRSVVEAVKGILQQNWRHSPFPSGTEEVYQVLNDLQTDTSIQGQG</sequence>
<keyword evidence="1" id="KW-0479">Metal-binding</keyword>
<feature type="domain" description="Xylanolytic transcriptional activator regulatory" evidence="7">
    <location>
        <begin position="248"/>
        <end position="449"/>
    </location>
</feature>
<feature type="region of interest" description="Disordered" evidence="6">
    <location>
        <begin position="1"/>
        <end position="52"/>
    </location>
</feature>
<comment type="caution">
    <text evidence="8">The sequence shown here is derived from an EMBL/GenBank/DDBJ whole genome shotgun (WGS) entry which is preliminary data.</text>
</comment>
<dbReference type="InterPro" id="IPR007219">
    <property type="entry name" value="XnlR_reg_dom"/>
</dbReference>
<evidence type="ECO:0000313" key="8">
    <source>
        <dbReference type="EMBL" id="KAJ5413698.1"/>
    </source>
</evidence>
<keyword evidence="2" id="KW-0862">Zinc</keyword>
<organism evidence="8 9">
    <name type="scientific">Penicillium cosmopolitanum</name>
    <dbReference type="NCBI Taxonomy" id="1131564"/>
    <lineage>
        <taxon>Eukaryota</taxon>
        <taxon>Fungi</taxon>
        <taxon>Dikarya</taxon>
        <taxon>Ascomycota</taxon>
        <taxon>Pezizomycotina</taxon>
        <taxon>Eurotiomycetes</taxon>
        <taxon>Eurotiomycetidae</taxon>
        <taxon>Eurotiales</taxon>
        <taxon>Aspergillaceae</taxon>
        <taxon>Penicillium</taxon>
    </lineage>
</organism>
<dbReference type="Pfam" id="PF04082">
    <property type="entry name" value="Fungal_trans"/>
    <property type="match status" value="1"/>
</dbReference>
<dbReference type="AlphaFoldDB" id="A0A9W9WAB5"/>
<keyword evidence="3" id="KW-0805">Transcription regulation</keyword>
<reference evidence="8" key="2">
    <citation type="journal article" date="2023" name="IMA Fungus">
        <title>Comparative genomic study of the Penicillium genus elucidates a diverse pangenome and 15 lateral gene transfer events.</title>
        <authorList>
            <person name="Petersen C."/>
            <person name="Sorensen T."/>
            <person name="Nielsen M.R."/>
            <person name="Sondergaard T.E."/>
            <person name="Sorensen J.L."/>
            <person name="Fitzpatrick D.A."/>
            <person name="Frisvad J.C."/>
            <person name="Nielsen K.L."/>
        </authorList>
    </citation>
    <scope>NUCLEOTIDE SEQUENCE</scope>
    <source>
        <strain evidence="8">IBT 29677</strain>
    </source>
</reference>
<proteinExistence type="predicted"/>
<evidence type="ECO:0000256" key="2">
    <source>
        <dbReference type="ARBA" id="ARBA00022833"/>
    </source>
</evidence>
<reference evidence="8" key="1">
    <citation type="submission" date="2022-12" db="EMBL/GenBank/DDBJ databases">
        <authorList>
            <person name="Petersen C."/>
        </authorList>
    </citation>
    <scope>NUCLEOTIDE SEQUENCE</scope>
    <source>
        <strain evidence="8">IBT 29677</strain>
    </source>
</reference>
<dbReference type="EMBL" id="JAPZBU010000003">
    <property type="protein sequence ID" value="KAJ5413698.1"/>
    <property type="molecule type" value="Genomic_DNA"/>
</dbReference>